<dbReference type="AlphaFoldDB" id="A0A5M5PNP1"/>
<protein>
    <submittedName>
        <fullName evidence="7">DUF202 domain-containing protein</fullName>
    </submittedName>
</protein>
<feature type="transmembrane region" description="Helical" evidence="5">
    <location>
        <begin position="60"/>
        <end position="80"/>
    </location>
</feature>
<evidence type="ECO:0000313" key="8">
    <source>
        <dbReference type="Proteomes" id="UP000479773"/>
    </source>
</evidence>
<dbReference type="Proteomes" id="UP000479773">
    <property type="component" value="Unassembled WGS sequence"/>
</dbReference>
<keyword evidence="2 5" id="KW-0812">Transmembrane</keyword>
<keyword evidence="4 5" id="KW-0472">Membrane</keyword>
<evidence type="ECO:0000256" key="3">
    <source>
        <dbReference type="ARBA" id="ARBA00022989"/>
    </source>
</evidence>
<comment type="caution">
    <text evidence="7">The sequence shown here is derived from an EMBL/GenBank/DDBJ whole genome shotgun (WGS) entry which is preliminary data.</text>
</comment>
<evidence type="ECO:0000256" key="1">
    <source>
        <dbReference type="ARBA" id="ARBA00004127"/>
    </source>
</evidence>
<comment type="subcellular location">
    <subcellularLocation>
        <location evidence="1">Endomembrane system</location>
        <topology evidence="1">Multi-pass membrane protein</topology>
    </subcellularLocation>
</comment>
<evidence type="ECO:0000259" key="6">
    <source>
        <dbReference type="Pfam" id="PF02656"/>
    </source>
</evidence>
<keyword evidence="3 5" id="KW-1133">Transmembrane helix</keyword>
<evidence type="ECO:0000313" key="7">
    <source>
        <dbReference type="EMBL" id="KAA4755715.1"/>
    </source>
</evidence>
<name>A0A5M5PNP1_BACFG</name>
<feature type="transmembrane region" description="Helical" evidence="5">
    <location>
        <begin position="86"/>
        <end position="106"/>
    </location>
</feature>
<sequence>MEILFPELLYSIIVLNKRLRYSYLNIIMLTFTDNFENDKELILRDHLALERTKLANERTLFAYIRMALYLLTVGIGIFQIESISHLDGLAWGCIIAGIFLFFLGFVRFEQMRKHLKQYTKTCRDTENESSRKK</sequence>
<feature type="domain" description="DUF202" evidence="6">
    <location>
        <begin position="51"/>
        <end position="113"/>
    </location>
</feature>
<evidence type="ECO:0000256" key="2">
    <source>
        <dbReference type="ARBA" id="ARBA00022692"/>
    </source>
</evidence>
<gene>
    <name evidence="7" type="ORF">F3B44_03660</name>
</gene>
<dbReference type="InterPro" id="IPR003807">
    <property type="entry name" value="DUF202"/>
</dbReference>
<dbReference type="EMBL" id="VWEQ01000002">
    <property type="protein sequence ID" value="KAA4755715.1"/>
    <property type="molecule type" value="Genomic_DNA"/>
</dbReference>
<evidence type="ECO:0000256" key="5">
    <source>
        <dbReference type="SAM" id="Phobius"/>
    </source>
</evidence>
<dbReference type="Pfam" id="PF02656">
    <property type="entry name" value="DUF202"/>
    <property type="match status" value="1"/>
</dbReference>
<dbReference type="GO" id="GO:0012505">
    <property type="term" value="C:endomembrane system"/>
    <property type="evidence" value="ECO:0007669"/>
    <property type="project" value="UniProtKB-SubCell"/>
</dbReference>
<accession>A0A5M5PNP1</accession>
<organism evidence="7 8">
    <name type="scientific">Bacteroides fragilis</name>
    <dbReference type="NCBI Taxonomy" id="817"/>
    <lineage>
        <taxon>Bacteria</taxon>
        <taxon>Pseudomonadati</taxon>
        <taxon>Bacteroidota</taxon>
        <taxon>Bacteroidia</taxon>
        <taxon>Bacteroidales</taxon>
        <taxon>Bacteroidaceae</taxon>
        <taxon>Bacteroides</taxon>
    </lineage>
</organism>
<proteinExistence type="predicted"/>
<reference evidence="7 8" key="1">
    <citation type="journal article" date="2019" name="Nat. Med.">
        <title>A library of human gut bacterial isolates paired with longitudinal multiomics data enables mechanistic microbiome research.</title>
        <authorList>
            <person name="Poyet M."/>
            <person name="Groussin M."/>
            <person name="Gibbons S.M."/>
            <person name="Avila-Pacheco J."/>
            <person name="Jiang X."/>
            <person name="Kearney S.M."/>
            <person name="Perrotta A.R."/>
            <person name="Berdy B."/>
            <person name="Zhao S."/>
            <person name="Lieberman T.D."/>
            <person name="Swanson P.K."/>
            <person name="Smith M."/>
            <person name="Roesemann S."/>
            <person name="Alexander J.E."/>
            <person name="Rich S.A."/>
            <person name="Livny J."/>
            <person name="Vlamakis H."/>
            <person name="Clish C."/>
            <person name="Bullock K."/>
            <person name="Deik A."/>
            <person name="Scott J."/>
            <person name="Pierce K.A."/>
            <person name="Xavier R.J."/>
            <person name="Alm E.J."/>
        </authorList>
    </citation>
    <scope>NUCLEOTIDE SEQUENCE [LARGE SCALE GENOMIC DNA]</scope>
    <source>
        <strain evidence="7 8">BIOML-A106</strain>
    </source>
</reference>
<evidence type="ECO:0000256" key="4">
    <source>
        <dbReference type="ARBA" id="ARBA00023136"/>
    </source>
</evidence>